<feature type="transmembrane region" description="Helical" evidence="1">
    <location>
        <begin position="460"/>
        <end position="481"/>
    </location>
</feature>
<comment type="caution">
    <text evidence="2">The sequence shown here is derived from an EMBL/GenBank/DDBJ whole genome shotgun (WGS) entry which is preliminary data.</text>
</comment>
<reference evidence="2" key="1">
    <citation type="submission" date="2019-08" db="EMBL/GenBank/DDBJ databases">
        <authorList>
            <person name="Kucharzyk K."/>
            <person name="Murdoch R.W."/>
            <person name="Higgins S."/>
            <person name="Loffler F."/>
        </authorList>
    </citation>
    <scope>NUCLEOTIDE SEQUENCE</scope>
</reference>
<gene>
    <name evidence="2" type="ORF">SDC9_58865</name>
</gene>
<keyword evidence="1" id="KW-0812">Transmembrane</keyword>
<feature type="transmembrane region" description="Helical" evidence="1">
    <location>
        <begin position="341"/>
        <end position="365"/>
    </location>
</feature>
<feature type="transmembrane region" description="Helical" evidence="1">
    <location>
        <begin position="180"/>
        <end position="197"/>
    </location>
</feature>
<feature type="transmembrane region" description="Helical" evidence="1">
    <location>
        <begin position="386"/>
        <end position="408"/>
    </location>
</feature>
<dbReference type="EMBL" id="VSSQ01001982">
    <property type="protein sequence ID" value="MPM12512.1"/>
    <property type="molecule type" value="Genomic_DNA"/>
</dbReference>
<keyword evidence="1" id="KW-1133">Transmembrane helix</keyword>
<keyword evidence="1" id="KW-0472">Membrane</keyword>
<feature type="transmembrane region" description="Helical" evidence="1">
    <location>
        <begin position="204"/>
        <end position="223"/>
    </location>
</feature>
<dbReference type="AlphaFoldDB" id="A0A644X8N1"/>
<protein>
    <submittedName>
        <fullName evidence="2">Uncharacterized protein</fullName>
    </submittedName>
</protein>
<feature type="transmembrane region" description="Helical" evidence="1">
    <location>
        <begin position="428"/>
        <end position="448"/>
    </location>
</feature>
<feature type="transmembrane region" description="Helical" evidence="1">
    <location>
        <begin position="156"/>
        <end position="174"/>
    </location>
</feature>
<accession>A0A644X8N1</accession>
<evidence type="ECO:0000256" key="1">
    <source>
        <dbReference type="SAM" id="Phobius"/>
    </source>
</evidence>
<feature type="transmembrane region" description="Helical" evidence="1">
    <location>
        <begin position="229"/>
        <end position="249"/>
    </location>
</feature>
<feature type="transmembrane region" description="Helical" evidence="1">
    <location>
        <begin position="497"/>
        <end position="516"/>
    </location>
</feature>
<sequence length="616" mass="71258">MINAVALVLMKDKKLLLLKRSKNRLPIITMKNEETEEECINRWKQQNFESENLPSVKYNKKVAIEDYNISLIFMDATNIDIKIIDENLVFEDCMWANNLNRFENELFRYIITQCEIENYKSPAIVSLRESVNMKSKYKVKSQLIDFEKTKMENNKAIILIILSLLIGILFSRFIFGYLGVSVPILTLLMIVIFIFSVDIKTNSILGYFFLVISVILSCSYGIFTNELFRAMNILIIPITLFSGFLLLTYNNIPFKLLNFGAAFLEIIIGQSIENTSKLPLVVKEVSKKNDVKENKNMKSIIIGLVISVPLLIFTGILLAGADEVFNYYLKNIWNFLNIENIYDFILKFLIAIIIMFLVFGLYYTLNSTKIKKVGNGKINKSFNSTTIITILVSLIALYLTFTKIQVSYLYLNKELPIGFDFAHYARSGFFQLVTLVVVNISIITAMNFKTAVNSIKSKNILNVLYSLITVLTINMGASAIYKMNLYIKEFGYTRLRILVQVFTVFLCICLITLLIFIWKNKYLFKPIVIAGLVIYVGLNYFNIDNYIAKQNLETISTKYEIDDGYLSTLSLDAQNAVKEGYEKGIIESQYYFRWFNKKVTTKNWYEYNYFNNKIIR</sequence>
<organism evidence="2">
    <name type="scientific">bioreactor metagenome</name>
    <dbReference type="NCBI Taxonomy" id="1076179"/>
    <lineage>
        <taxon>unclassified sequences</taxon>
        <taxon>metagenomes</taxon>
        <taxon>ecological metagenomes</taxon>
    </lineage>
</organism>
<dbReference type="Pfam" id="PF13687">
    <property type="entry name" value="DUF4153"/>
    <property type="match status" value="1"/>
</dbReference>
<name>A0A644X8N1_9ZZZZ</name>
<feature type="transmembrane region" description="Helical" evidence="1">
    <location>
        <begin position="300"/>
        <end position="321"/>
    </location>
</feature>
<evidence type="ECO:0000313" key="2">
    <source>
        <dbReference type="EMBL" id="MPM12512.1"/>
    </source>
</evidence>
<proteinExistence type="predicted"/>
<dbReference type="InterPro" id="IPR025291">
    <property type="entry name" value="DUF4153"/>
</dbReference>